<dbReference type="RefSeq" id="WP_022637152.1">
    <property type="nucleotide sequence ID" value="NZ_ASJR01000014.1"/>
</dbReference>
<sequence length="250" mass="29064">MDRNTPYVEQAYRLCEKEQKETCGHDSAQRYLANHASRFHRIQNVCRELFPHRDTPLLDIGRSGLTAELAQYYENMTTLGFPLTHDRGGHREIESLTLPHIEYDLRKCEDPETWPVEKRDSFAGIVCSEVLEHLPIAPEYFLLFLATLLKPGGLLLLTTPNRADIRSRIRLLMGRNPEGVIRLYSDNPGHFREYTRKELIHMGNRALLHPRRVVSCNFTPLRGDIFAPVRIFPPFKDSLIALYEKKDVRR</sequence>
<dbReference type="SUPFAM" id="SSF53335">
    <property type="entry name" value="S-adenosyl-L-methionine-dependent methyltransferases"/>
    <property type="match status" value="1"/>
</dbReference>
<name>U7D8G3_9BACT</name>
<evidence type="ECO:0000313" key="2">
    <source>
        <dbReference type="Proteomes" id="UP000017148"/>
    </source>
</evidence>
<reference evidence="1 2" key="1">
    <citation type="journal article" date="2013" name="Environ. Microbiol.">
        <title>Genome analysis of Chitinivibrio alkaliphilus gen. nov., sp. nov., a novel extremely haloalkaliphilic anaerobic chitinolytic bacterium from the candidate phylum Termite Group 3.</title>
        <authorList>
            <person name="Sorokin D.Y."/>
            <person name="Gumerov V.M."/>
            <person name="Rakitin A.L."/>
            <person name="Beletsky A.V."/>
            <person name="Damste J.S."/>
            <person name="Muyzer G."/>
            <person name="Mardanov A.V."/>
            <person name="Ravin N.V."/>
        </authorList>
    </citation>
    <scope>NUCLEOTIDE SEQUENCE [LARGE SCALE GENOMIC DNA]</scope>
    <source>
        <strain evidence="1 2">ACht1</strain>
    </source>
</reference>
<dbReference type="Proteomes" id="UP000017148">
    <property type="component" value="Unassembled WGS sequence"/>
</dbReference>
<dbReference type="Pfam" id="PF13489">
    <property type="entry name" value="Methyltransf_23"/>
    <property type="match status" value="1"/>
</dbReference>
<dbReference type="OrthoDB" id="9789123at2"/>
<dbReference type="STRING" id="1313304.CALK_1713"/>
<accession>U7D8G3</accession>
<dbReference type="InterPro" id="IPR029063">
    <property type="entry name" value="SAM-dependent_MTases_sf"/>
</dbReference>
<dbReference type="Gene3D" id="3.40.50.150">
    <property type="entry name" value="Vaccinia Virus protein VP39"/>
    <property type="match status" value="1"/>
</dbReference>
<gene>
    <name evidence="1" type="ORF">CALK_1713</name>
</gene>
<comment type="caution">
    <text evidence="1">The sequence shown here is derived from an EMBL/GenBank/DDBJ whole genome shotgun (WGS) entry which is preliminary data.</text>
</comment>
<dbReference type="AlphaFoldDB" id="U7D8G3"/>
<organism evidence="1 2">
    <name type="scientific">Chitinivibrio alkaliphilus ACht1</name>
    <dbReference type="NCBI Taxonomy" id="1313304"/>
    <lineage>
        <taxon>Bacteria</taxon>
        <taxon>Pseudomonadati</taxon>
        <taxon>Fibrobacterota</taxon>
        <taxon>Chitinivibrionia</taxon>
        <taxon>Chitinivibrionales</taxon>
        <taxon>Chitinivibrionaceae</taxon>
        <taxon>Chitinivibrio</taxon>
    </lineage>
</organism>
<evidence type="ECO:0000313" key="1">
    <source>
        <dbReference type="EMBL" id="ERP31367.1"/>
    </source>
</evidence>
<dbReference type="EMBL" id="ASJR01000014">
    <property type="protein sequence ID" value="ERP31367.1"/>
    <property type="molecule type" value="Genomic_DNA"/>
</dbReference>
<protein>
    <submittedName>
        <fullName evidence="1">Uncharacterized protein</fullName>
    </submittedName>
</protein>
<dbReference type="eggNOG" id="COG2227">
    <property type="taxonomic scope" value="Bacteria"/>
</dbReference>
<proteinExistence type="predicted"/>
<keyword evidence="2" id="KW-1185">Reference proteome</keyword>